<proteinExistence type="predicted"/>
<gene>
    <name evidence="2" type="ORF">AMQ22_00423</name>
</gene>
<dbReference type="InterPro" id="IPR036388">
    <property type="entry name" value="WH-like_DNA-bd_sf"/>
</dbReference>
<dbReference type="InterPro" id="IPR036390">
    <property type="entry name" value="WH_DNA-bd_sf"/>
</dbReference>
<feature type="domain" description="HTH marR-type" evidence="1">
    <location>
        <begin position="9"/>
        <end position="143"/>
    </location>
</feature>
<evidence type="ECO:0000313" key="3">
    <source>
        <dbReference type="Proteomes" id="UP000075398"/>
    </source>
</evidence>
<dbReference type="PROSITE" id="PS50995">
    <property type="entry name" value="HTH_MARR_2"/>
    <property type="match status" value="1"/>
</dbReference>
<dbReference type="PRINTS" id="PR00598">
    <property type="entry name" value="HTHMARR"/>
</dbReference>
<dbReference type="SMART" id="SM00347">
    <property type="entry name" value="HTH_MARR"/>
    <property type="match status" value="1"/>
</dbReference>
<dbReference type="PANTHER" id="PTHR33164">
    <property type="entry name" value="TRANSCRIPTIONAL REGULATOR, MARR FAMILY"/>
    <property type="match status" value="1"/>
</dbReference>
<dbReference type="SUPFAM" id="SSF46785">
    <property type="entry name" value="Winged helix' DNA-binding domain"/>
    <property type="match status" value="1"/>
</dbReference>
<evidence type="ECO:0000259" key="1">
    <source>
        <dbReference type="PROSITE" id="PS50995"/>
    </source>
</evidence>
<evidence type="ECO:0000313" key="2">
    <source>
        <dbReference type="EMBL" id="KYC53116.1"/>
    </source>
</evidence>
<dbReference type="GO" id="GO:0006950">
    <property type="term" value="P:response to stress"/>
    <property type="evidence" value="ECO:0007669"/>
    <property type="project" value="TreeGrafter"/>
</dbReference>
<dbReference type="AlphaFoldDB" id="A0A150J7B3"/>
<dbReference type="Pfam" id="PF12802">
    <property type="entry name" value="MarR_2"/>
    <property type="match status" value="1"/>
</dbReference>
<dbReference type="InterPro" id="IPR039422">
    <property type="entry name" value="MarR/SlyA-like"/>
</dbReference>
<dbReference type="PANTHER" id="PTHR33164:SF58">
    <property type="entry name" value="DNA-BINDING TRANSCRIPTIONAL REPRESSOR SCOC"/>
    <property type="match status" value="1"/>
</dbReference>
<comment type="caution">
    <text evidence="2">The sequence shown here is derived from an EMBL/GenBank/DDBJ whole genome shotgun (WGS) entry which is preliminary data.</text>
</comment>
<protein>
    <submittedName>
        <fullName evidence="2">Transcriptional repressor MprA</fullName>
    </submittedName>
</protein>
<name>A0A150J7B3_9EURY</name>
<dbReference type="InterPro" id="IPR000835">
    <property type="entry name" value="HTH_MarR-typ"/>
</dbReference>
<organism evidence="2 3">
    <name type="scientific">Candidatus Methanofastidiosum methylothiophilum</name>
    <dbReference type="NCBI Taxonomy" id="1705564"/>
    <lineage>
        <taxon>Archaea</taxon>
        <taxon>Methanobacteriati</taxon>
        <taxon>Methanobacteriota</taxon>
        <taxon>Stenosarchaea group</taxon>
        <taxon>Candidatus Methanofastidiosia</taxon>
        <taxon>Candidatus Methanofastidiosales</taxon>
        <taxon>Candidatus Methanofastidiosaceae</taxon>
        <taxon>Candidatus Methanofastidiosum</taxon>
    </lineage>
</organism>
<dbReference type="GO" id="GO:0003700">
    <property type="term" value="F:DNA-binding transcription factor activity"/>
    <property type="evidence" value="ECO:0007669"/>
    <property type="project" value="InterPro"/>
</dbReference>
<dbReference type="EMBL" id="LNGC01000010">
    <property type="protein sequence ID" value="KYC53116.1"/>
    <property type="molecule type" value="Genomic_DNA"/>
</dbReference>
<dbReference type="Proteomes" id="UP000075398">
    <property type="component" value="Unassembled WGS sequence"/>
</dbReference>
<reference evidence="2 3" key="1">
    <citation type="journal article" date="2016" name="ISME J.">
        <title>Chasing the elusive Euryarchaeota class WSA2: genomes reveal a uniquely fastidious methyl-reducing methanogen.</title>
        <authorList>
            <person name="Nobu M.K."/>
            <person name="Narihiro T."/>
            <person name="Kuroda K."/>
            <person name="Mei R."/>
            <person name="Liu W.T."/>
        </authorList>
    </citation>
    <scope>NUCLEOTIDE SEQUENCE [LARGE SCALE GENOMIC DNA]</scope>
    <source>
        <strain evidence="2">U1lsi0528_Bin055</strain>
    </source>
</reference>
<dbReference type="Gene3D" id="1.10.10.10">
    <property type="entry name" value="Winged helix-like DNA-binding domain superfamily/Winged helix DNA-binding domain"/>
    <property type="match status" value="1"/>
</dbReference>
<accession>A0A150J7B3</accession>
<dbReference type="STRING" id="1705564.APG08_01143"/>
<sequence length="158" mass="18671">MEKIPRPESFEIFGKIFFLSNRLEYLGDNDLRKDGLTTKQWQLIAVTGKYFTYPPSVSEVAEALSTTHQNVKQIALKLQDKGFISIEKDEKDKRVLRLRLTEKNRKYWESKTTEDIEFINSLFSSLTEKEIQELYALLLKLEKNIDVKYNETKKNFRP</sequence>